<evidence type="ECO:0000313" key="2">
    <source>
        <dbReference type="EMBL" id="MPL85202.1"/>
    </source>
</evidence>
<proteinExistence type="predicted"/>
<dbReference type="Pfam" id="PF21948">
    <property type="entry name" value="LplA-B_cat"/>
    <property type="match status" value="1"/>
</dbReference>
<sequence length="214" mass="24513">MMPNQITALPYSLPDADILLPDNSNRYKIWVPDRIYIVLGRSNNVENALIKENVLQDDLIVMQRPSGGETVILTPSTLVFSIKFPLLKRVDPQILFKTINNSLIEEFISAGVEGVYSKGISDLSIENQKIMGSSMYLKDNQYFYHAVLNISEDPALFSRYLKHPGKEPDYRKGRSHSEFVTSLWKKGYIINEDKSIEIIRRAIEKTLRVISFTE</sequence>
<dbReference type="InterPro" id="IPR004143">
    <property type="entry name" value="BPL_LPL_catalytic"/>
</dbReference>
<dbReference type="AlphaFoldDB" id="A0A644V2X0"/>
<reference evidence="2" key="1">
    <citation type="submission" date="2019-08" db="EMBL/GenBank/DDBJ databases">
        <authorList>
            <person name="Kucharzyk K."/>
            <person name="Murdoch R.W."/>
            <person name="Higgins S."/>
            <person name="Loffler F."/>
        </authorList>
    </citation>
    <scope>NUCLEOTIDE SEQUENCE</scope>
</reference>
<dbReference type="PANTHER" id="PTHR43506:SF1">
    <property type="entry name" value="BPL_LPL CATALYTIC DOMAIN-CONTAINING PROTEIN"/>
    <property type="match status" value="1"/>
</dbReference>
<organism evidence="2">
    <name type="scientific">bioreactor metagenome</name>
    <dbReference type="NCBI Taxonomy" id="1076179"/>
    <lineage>
        <taxon>unclassified sequences</taxon>
        <taxon>metagenomes</taxon>
        <taxon>ecological metagenomes</taxon>
    </lineage>
</organism>
<dbReference type="Gene3D" id="3.30.930.10">
    <property type="entry name" value="Bira Bifunctional Protein, Domain 2"/>
    <property type="match status" value="1"/>
</dbReference>
<evidence type="ECO:0000259" key="1">
    <source>
        <dbReference type="PROSITE" id="PS51733"/>
    </source>
</evidence>
<name>A0A644V2X0_9ZZZZ</name>
<dbReference type="PANTHER" id="PTHR43506">
    <property type="entry name" value="BIOTIN/LIPOATE A/B PROTEIN LIGASE FAMILY"/>
    <property type="match status" value="1"/>
</dbReference>
<dbReference type="EMBL" id="VSSQ01000202">
    <property type="protein sequence ID" value="MPL85202.1"/>
    <property type="molecule type" value="Genomic_DNA"/>
</dbReference>
<accession>A0A644V2X0</accession>
<comment type="caution">
    <text evidence="2">The sequence shown here is derived from an EMBL/GenBank/DDBJ whole genome shotgun (WGS) entry which is preliminary data.</text>
</comment>
<dbReference type="InterPro" id="IPR045864">
    <property type="entry name" value="aa-tRNA-synth_II/BPL/LPL"/>
</dbReference>
<dbReference type="PROSITE" id="PS51733">
    <property type="entry name" value="BPL_LPL_CATALYTIC"/>
    <property type="match status" value="1"/>
</dbReference>
<gene>
    <name evidence="2" type="ORF">SDC9_31170</name>
</gene>
<protein>
    <recommendedName>
        <fullName evidence="1">BPL/LPL catalytic domain-containing protein</fullName>
    </recommendedName>
</protein>
<feature type="domain" description="BPL/LPL catalytic" evidence="1">
    <location>
        <begin position="21"/>
        <end position="211"/>
    </location>
</feature>
<dbReference type="InterPro" id="IPR053264">
    <property type="entry name" value="Lipoate-ligase_2_inactive"/>
</dbReference>
<dbReference type="SUPFAM" id="SSF55681">
    <property type="entry name" value="Class II aaRS and biotin synthetases"/>
    <property type="match status" value="1"/>
</dbReference>